<evidence type="ECO:0000259" key="6">
    <source>
        <dbReference type="PROSITE" id="PS50977"/>
    </source>
</evidence>
<dbReference type="Pfam" id="PF00440">
    <property type="entry name" value="TetR_N"/>
    <property type="match status" value="1"/>
</dbReference>
<dbReference type="Proteomes" id="UP000199111">
    <property type="component" value="Unassembled WGS sequence"/>
</dbReference>
<evidence type="ECO:0000256" key="1">
    <source>
        <dbReference type="ARBA" id="ARBA00023015"/>
    </source>
</evidence>
<evidence type="ECO:0000256" key="5">
    <source>
        <dbReference type="SAM" id="MobiDB-lite"/>
    </source>
</evidence>
<dbReference type="SUPFAM" id="SSF48498">
    <property type="entry name" value="Tetracyclin repressor-like, C-terminal domain"/>
    <property type="match status" value="1"/>
</dbReference>
<feature type="DNA-binding region" description="H-T-H motif" evidence="4">
    <location>
        <begin position="187"/>
        <end position="206"/>
    </location>
</feature>
<accession>A0A1I4E6S9</accession>
<dbReference type="GO" id="GO:0045892">
    <property type="term" value="P:negative regulation of DNA-templated transcription"/>
    <property type="evidence" value="ECO:0007669"/>
    <property type="project" value="InterPro"/>
</dbReference>
<dbReference type="EMBL" id="FOQY01000046">
    <property type="protein sequence ID" value="SFL00297.1"/>
    <property type="molecule type" value="Genomic_DNA"/>
</dbReference>
<dbReference type="InterPro" id="IPR050109">
    <property type="entry name" value="HTH-type_TetR-like_transc_reg"/>
</dbReference>
<dbReference type="Gene3D" id="1.10.357.10">
    <property type="entry name" value="Tetracycline Repressor, domain 2"/>
    <property type="match status" value="1"/>
</dbReference>
<feature type="domain" description="HTH tetR-type" evidence="6">
    <location>
        <begin position="164"/>
        <end position="224"/>
    </location>
</feature>
<dbReference type="InterPro" id="IPR004111">
    <property type="entry name" value="Repressor_TetR_C"/>
</dbReference>
<dbReference type="PANTHER" id="PTHR30055">
    <property type="entry name" value="HTH-TYPE TRANSCRIPTIONAL REGULATOR RUTR"/>
    <property type="match status" value="1"/>
</dbReference>
<keyword evidence="8" id="KW-1185">Reference proteome</keyword>
<sequence length="417" mass="45003">MKASADAWATVGKDVQEVAVPVPPGKLTASVGVGACALDAAVHAWDIAVATGRPSPLTPELARRLMPVAAAIVEPLRAYGAYAPALGAEDGDDVAARARSSVANGRSAVPGPESSPEGSTKNMGVASHVYGVHIWYAAYTWRGVKMVDPERSAELLWGTRSGRGLSLERIVRAAIELADAEGLAAVSMRRVAERLGFTTMSLYRHVPGKAELVDLMRDEVMGGEPATDADRRPGWRAELEAWARDGLALYRRHPWLAEPSGTRRVPGPNAMAGFERALGAAARAGLPPAEMVAVVTLVGGFVESAARQVLETARAERRTGVSEEEWWGARDSLFQHLDRYPTLSRVYREGGYDTPLDPFEFGLQRVLDGVEALVRDETRDETRCVVCGKSVEAAATGRPRDYCSRACRQRAYRTRKS</sequence>
<evidence type="ECO:0000313" key="8">
    <source>
        <dbReference type="Proteomes" id="UP000199111"/>
    </source>
</evidence>
<dbReference type="Pfam" id="PF02909">
    <property type="entry name" value="TetR_C_1"/>
    <property type="match status" value="1"/>
</dbReference>
<feature type="region of interest" description="Disordered" evidence="5">
    <location>
        <begin position="97"/>
        <end position="122"/>
    </location>
</feature>
<evidence type="ECO:0000256" key="4">
    <source>
        <dbReference type="PROSITE-ProRule" id="PRU00335"/>
    </source>
</evidence>
<dbReference type="PANTHER" id="PTHR30055:SF151">
    <property type="entry name" value="TRANSCRIPTIONAL REGULATORY PROTEIN"/>
    <property type="match status" value="1"/>
</dbReference>
<reference evidence="8" key="1">
    <citation type="submission" date="2016-10" db="EMBL/GenBank/DDBJ databases">
        <authorList>
            <person name="Varghese N."/>
            <person name="Submissions S."/>
        </authorList>
    </citation>
    <scope>NUCLEOTIDE SEQUENCE [LARGE SCALE GENOMIC DNA]</scope>
    <source>
        <strain evidence="8">CGMCC 4.2126</strain>
    </source>
</reference>
<evidence type="ECO:0000313" key="7">
    <source>
        <dbReference type="EMBL" id="SFL00297.1"/>
    </source>
</evidence>
<dbReference type="InterPro" id="IPR036271">
    <property type="entry name" value="Tet_transcr_reg_TetR-rel_C_sf"/>
</dbReference>
<dbReference type="SUPFAM" id="SSF46689">
    <property type="entry name" value="Homeodomain-like"/>
    <property type="match status" value="1"/>
</dbReference>
<name>A0A1I4E6S9_9ACTN</name>
<evidence type="ECO:0000256" key="2">
    <source>
        <dbReference type="ARBA" id="ARBA00023125"/>
    </source>
</evidence>
<evidence type="ECO:0000256" key="3">
    <source>
        <dbReference type="ARBA" id="ARBA00023163"/>
    </source>
</evidence>
<dbReference type="InterPro" id="IPR009057">
    <property type="entry name" value="Homeodomain-like_sf"/>
</dbReference>
<keyword evidence="3" id="KW-0804">Transcription</keyword>
<organism evidence="7 8">
    <name type="scientific">Streptosporangium canum</name>
    <dbReference type="NCBI Taxonomy" id="324952"/>
    <lineage>
        <taxon>Bacteria</taxon>
        <taxon>Bacillati</taxon>
        <taxon>Actinomycetota</taxon>
        <taxon>Actinomycetes</taxon>
        <taxon>Streptosporangiales</taxon>
        <taxon>Streptosporangiaceae</taxon>
        <taxon>Streptosporangium</taxon>
    </lineage>
</organism>
<dbReference type="AlphaFoldDB" id="A0A1I4E6S9"/>
<gene>
    <name evidence="7" type="ORF">SAMN05216275_14641</name>
</gene>
<dbReference type="PROSITE" id="PS50977">
    <property type="entry name" value="HTH_TETR_2"/>
    <property type="match status" value="1"/>
</dbReference>
<dbReference type="InterPro" id="IPR001647">
    <property type="entry name" value="HTH_TetR"/>
</dbReference>
<dbReference type="GO" id="GO:0003700">
    <property type="term" value="F:DNA-binding transcription factor activity"/>
    <property type="evidence" value="ECO:0007669"/>
    <property type="project" value="TreeGrafter"/>
</dbReference>
<dbReference type="Gene3D" id="1.10.10.60">
    <property type="entry name" value="Homeodomain-like"/>
    <property type="match status" value="1"/>
</dbReference>
<protein>
    <submittedName>
        <fullName evidence="7">Transcriptional regulator, TetR family</fullName>
    </submittedName>
</protein>
<proteinExistence type="predicted"/>
<keyword evidence="2 4" id="KW-0238">DNA-binding</keyword>
<dbReference type="GO" id="GO:0000976">
    <property type="term" value="F:transcription cis-regulatory region binding"/>
    <property type="evidence" value="ECO:0007669"/>
    <property type="project" value="TreeGrafter"/>
</dbReference>
<keyword evidence="1" id="KW-0805">Transcription regulation</keyword>